<evidence type="ECO:0000256" key="1">
    <source>
        <dbReference type="SAM" id="MobiDB-lite"/>
    </source>
</evidence>
<dbReference type="Gene3D" id="1.20.5.190">
    <property type="match status" value="1"/>
</dbReference>
<gene>
    <name evidence="2" type="ORF">SteCoe_6929</name>
</gene>
<dbReference type="AlphaFoldDB" id="A0A1R2CNU5"/>
<dbReference type="Pfam" id="PF00612">
    <property type="entry name" value="IQ"/>
    <property type="match status" value="2"/>
</dbReference>
<dbReference type="EMBL" id="MPUH01000098">
    <property type="protein sequence ID" value="OMJ90651.1"/>
    <property type="molecule type" value="Genomic_DNA"/>
</dbReference>
<proteinExistence type="predicted"/>
<sequence>MLLIGRESKDYKIKSSPLNFAKNCSFTKFLIAPIRDTSIFAAQRAKSLTNNRVKERLDKKLKSLAAFKNKITEDKQKFAEYEKYSNFFSKVNKIINQRSAKEDKSATLIQSTFRGYLLRKVYLKRLIDIHREVLKKHVGDLQIYSTELFNNAMGHKAAIIIQKHFRRHKAQIYLKNSLMIIKKKAIREEESIVAIQTCFRKFLAAKIVDDMKFEIYRDCKLAELFKMQKLRLVKNFMKKSLEKIYTQREEQRKSLETVTRRKGIMHNSKLKKYQKETMTGRLSACVENGYEDYIPNVYLIFRPIANKNGPLTSAEKSQQQTESSCSRRREIIIKRKIPTIAESYKKNLLKPEDPEPLRPSKKYEHIESQVYRNTESSWNRIHNREGNVTPDFMKLNYKVGKVSWDFLKPTITSESHRNQYIPSYGEPTISSTRPSRSTTPNKQSRCRTTISRSRTAASKNYPCLFID</sequence>
<evidence type="ECO:0000313" key="2">
    <source>
        <dbReference type="EMBL" id="OMJ90651.1"/>
    </source>
</evidence>
<dbReference type="PROSITE" id="PS50096">
    <property type="entry name" value="IQ"/>
    <property type="match status" value="1"/>
</dbReference>
<evidence type="ECO:0000313" key="3">
    <source>
        <dbReference type="Proteomes" id="UP000187209"/>
    </source>
</evidence>
<dbReference type="InterPro" id="IPR000048">
    <property type="entry name" value="IQ_motif_EF-hand-BS"/>
</dbReference>
<dbReference type="OrthoDB" id="6108017at2759"/>
<organism evidence="2 3">
    <name type="scientific">Stentor coeruleus</name>
    <dbReference type="NCBI Taxonomy" id="5963"/>
    <lineage>
        <taxon>Eukaryota</taxon>
        <taxon>Sar</taxon>
        <taxon>Alveolata</taxon>
        <taxon>Ciliophora</taxon>
        <taxon>Postciliodesmatophora</taxon>
        <taxon>Heterotrichea</taxon>
        <taxon>Heterotrichida</taxon>
        <taxon>Stentoridae</taxon>
        <taxon>Stentor</taxon>
    </lineage>
</organism>
<dbReference type="SMART" id="SM00015">
    <property type="entry name" value="IQ"/>
    <property type="match status" value="3"/>
</dbReference>
<dbReference type="Proteomes" id="UP000187209">
    <property type="component" value="Unassembled WGS sequence"/>
</dbReference>
<feature type="compositionally biased region" description="Low complexity" evidence="1">
    <location>
        <begin position="427"/>
        <end position="452"/>
    </location>
</feature>
<reference evidence="2 3" key="1">
    <citation type="submission" date="2016-11" db="EMBL/GenBank/DDBJ databases">
        <title>The macronuclear genome of Stentor coeruleus: a giant cell with tiny introns.</title>
        <authorList>
            <person name="Slabodnick M."/>
            <person name="Ruby J.G."/>
            <person name="Reiff S.B."/>
            <person name="Swart E.C."/>
            <person name="Gosai S."/>
            <person name="Prabakaran S."/>
            <person name="Witkowska E."/>
            <person name="Larue G.E."/>
            <person name="Fisher S."/>
            <person name="Freeman R.M."/>
            <person name="Gunawardena J."/>
            <person name="Chu W."/>
            <person name="Stover N.A."/>
            <person name="Gregory B.D."/>
            <person name="Nowacki M."/>
            <person name="Derisi J."/>
            <person name="Roy S.W."/>
            <person name="Marshall W.F."/>
            <person name="Sood P."/>
        </authorList>
    </citation>
    <scope>NUCLEOTIDE SEQUENCE [LARGE SCALE GENOMIC DNA]</scope>
    <source>
        <strain evidence="2">WM001</strain>
    </source>
</reference>
<comment type="caution">
    <text evidence="2">The sequence shown here is derived from an EMBL/GenBank/DDBJ whole genome shotgun (WGS) entry which is preliminary data.</text>
</comment>
<feature type="region of interest" description="Disordered" evidence="1">
    <location>
        <begin position="418"/>
        <end position="452"/>
    </location>
</feature>
<name>A0A1R2CNU5_9CILI</name>
<keyword evidence="3" id="KW-1185">Reference proteome</keyword>
<accession>A0A1R2CNU5</accession>
<protein>
    <submittedName>
        <fullName evidence="2">Uncharacterized protein</fullName>
    </submittedName>
</protein>